<keyword evidence="2" id="KW-1185">Reference proteome</keyword>
<dbReference type="Proteomes" id="UP000245125">
    <property type="component" value="Unassembled WGS sequence"/>
</dbReference>
<dbReference type="AlphaFoldDB" id="A0A2U3QF46"/>
<sequence length="47" mass="5048">MENEVHPAPDPFDHPQNLLVGIVSSSLAHGEAVKKTGFAMLSSKRGF</sequence>
<evidence type="ECO:0000313" key="1">
    <source>
        <dbReference type="EMBL" id="SPQ00046.1"/>
    </source>
</evidence>
<gene>
    <name evidence="1" type="ORF">NBG4_160011</name>
</gene>
<accession>A0A2U3QF46</accession>
<reference evidence="2" key="1">
    <citation type="submission" date="2018-03" db="EMBL/GenBank/DDBJ databases">
        <authorList>
            <person name="Zecchin S."/>
        </authorList>
    </citation>
    <scope>NUCLEOTIDE SEQUENCE [LARGE SCALE GENOMIC DNA]</scope>
</reference>
<proteinExistence type="predicted"/>
<name>A0A2U3QF46_9BACT</name>
<evidence type="ECO:0000313" key="2">
    <source>
        <dbReference type="Proteomes" id="UP000245125"/>
    </source>
</evidence>
<organism evidence="1 2">
    <name type="scientific">Candidatus Sulfobium mesophilum</name>
    <dbReference type="NCBI Taxonomy" id="2016548"/>
    <lineage>
        <taxon>Bacteria</taxon>
        <taxon>Pseudomonadati</taxon>
        <taxon>Nitrospirota</taxon>
        <taxon>Nitrospiria</taxon>
        <taxon>Nitrospirales</taxon>
        <taxon>Nitrospiraceae</taxon>
        <taxon>Candidatus Sulfobium</taxon>
    </lineage>
</organism>
<protein>
    <submittedName>
        <fullName evidence="1">Uncharacterized protein</fullName>
    </submittedName>
</protein>
<dbReference type="EMBL" id="OUUY01000060">
    <property type="protein sequence ID" value="SPQ00046.1"/>
    <property type="molecule type" value="Genomic_DNA"/>
</dbReference>